<keyword evidence="5" id="KW-0998">Cell outer membrane</keyword>
<evidence type="ECO:0000259" key="6">
    <source>
        <dbReference type="Pfam" id="PF07980"/>
    </source>
</evidence>
<keyword evidence="4" id="KW-0472">Membrane</keyword>
<evidence type="ECO:0000256" key="2">
    <source>
        <dbReference type="ARBA" id="ARBA00006275"/>
    </source>
</evidence>
<keyword evidence="3" id="KW-0732">Signal</keyword>
<protein>
    <submittedName>
        <fullName evidence="8">RagB/SusD family nutrient uptake outer membrane protein</fullName>
    </submittedName>
</protein>
<evidence type="ECO:0000256" key="1">
    <source>
        <dbReference type="ARBA" id="ARBA00004442"/>
    </source>
</evidence>
<dbReference type="InterPro" id="IPR033985">
    <property type="entry name" value="SusD-like_N"/>
</dbReference>
<comment type="subcellular location">
    <subcellularLocation>
        <location evidence="1">Cell outer membrane</location>
    </subcellularLocation>
</comment>
<dbReference type="InterPro" id="IPR011990">
    <property type="entry name" value="TPR-like_helical_dom_sf"/>
</dbReference>
<evidence type="ECO:0000256" key="5">
    <source>
        <dbReference type="ARBA" id="ARBA00023237"/>
    </source>
</evidence>
<evidence type="ECO:0000313" key="8">
    <source>
        <dbReference type="EMBL" id="MBO9198868.1"/>
    </source>
</evidence>
<reference evidence="8 9" key="1">
    <citation type="submission" date="2021-03" db="EMBL/GenBank/DDBJ databases">
        <title>Assistant Professor.</title>
        <authorList>
            <person name="Huq M.A."/>
        </authorList>
    </citation>
    <scope>NUCLEOTIDE SEQUENCE [LARGE SCALE GENOMIC DNA]</scope>
    <source>
        <strain evidence="8 9">MAH-29</strain>
    </source>
</reference>
<proteinExistence type="inferred from homology"/>
<evidence type="ECO:0000259" key="7">
    <source>
        <dbReference type="Pfam" id="PF14322"/>
    </source>
</evidence>
<dbReference type="SUPFAM" id="SSF48452">
    <property type="entry name" value="TPR-like"/>
    <property type="match status" value="1"/>
</dbReference>
<dbReference type="Pfam" id="PF07980">
    <property type="entry name" value="SusD_RagB"/>
    <property type="match status" value="1"/>
</dbReference>
<sequence>MKKIFLFCSGLLIVVSGCNKKLKEEPNSILVPAFFQTSQGLQAGLDAAYAGMRNFWGAQELFTATVIGTDEFQRGVDGNSDINLYSYTSSHGTTTTLWRAAYVFINTCNGVIDNADKVDMPVATKNNIVAEAKFLRANYYFILAQFWGDVTLSLHFQSAATTTAKRDPLASVYDAIIQDLKDAIAVLPASPKSNGVLAGKATAVAAKHVLAKVYLTRAGSAVKKADDYQNAYNTAVDIINNKSSLGLNLVPDFSKVFAEGNEENEEVLWSVQHTANLAYNGPNNSGISSSNGISTYSADNVLNHMWVGQYEKRPGMIRSTPYGRPYIRCIPTRWLTDTAFKERVNDTRYSKTFQIVWYANNPDPKGYPVWPNPLPAGAPADAVAGQPKFKLGDTAIYMPGVDKTNAQIAASRYLLIPPGKYDNTLSATMMKYFDTKRADLNSPSVRPVIAFRLAETYLVAAEAAFNLGNMPDAVKYINAVRERAAYPTGNATAMDITASDLSRDFILDERTRELCGENVRWWDLVRTGKLLERVRLHNKEAAANIIEKHVLRPIPQAQIDATTTGDPYNNSLYFPLWN</sequence>
<feature type="domain" description="RagB/SusD" evidence="6">
    <location>
        <begin position="341"/>
        <end position="561"/>
    </location>
</feature>
<evidence type="ECO:0000256" key="3">
    <source>
        <dbReference type="ARBA" id="ARBA00022729"/>
    </source>
</evidence>
<feature type="domain" description="SusD-like N-terminal" evidence="7">
    <location>
        <begin position="85"/>
        <end position="215"/>
    </location>
</feature>
<dbReference type="Gene3D" id="1.25.40.390">
    <property type="match status" value="1"/>
</dbReference>
<organism evidence="8 9">
    <name type="scientific">Niastella soli</name>
    <dbReference type="NCBI Taxonomy" id="2821487"/>
    <lineage>
        <taxon>Bacteria</taxon>
        <taxon>Pseudomonadati</taxon>
        <taxon>Bacteroidota</taxon>
        <taxon>Chitinophagia</taxon>
        <taxon>Chitinophagales</taxon>
        <taxon>Chitinophagaceae</taxon>
        <taxon>Niastella</taxon>
    </lineage>
</organism>
<comment type="similarity">
    <text evidence="2">Belongs to the SusD family.</text>
</comment>
<evidence type="ECO:0000313" key="9">
    <source>
        <dbReference type="Proteomes" id="UP000677244"/>
    </source>
</evidence>
<accession>A0ABS3YM06</accession>
<dbReference type="EMBL" id="JAGHKO010000001">
    <property type="protein sequence ID" value="MBO9198868.1"/>
    <property type="molecule type" value="Genomic_DNA"/>
</dbReference>
<dbReference type="Proteomes" id="UP000677244">
    <property type="component" value="Unassembled WGS sequence"/>
</dbReference>
<dbReference type="Pfam" id="PF14322">
    <property type="entry name" value="SusD-like_3"/>
    <property type="match status" value="1"/>
</dbReference>
<gene>
    <name evidence="8" type="ORF">J7I42_01245</name>
</gene>
<keyword evidence="9" id="KW-1185">Reference proteome</keyword>
<comment type="caution">
    <text evidence="8">The sequence shown here is derived from an EMBL/GenBank/DDBJ whole genome shotgun (WGS) entry which is preliminary data.</text>
</comment>
<dbReference type="InterPro" id="IPR012944">
    <property type="entry name" value="SusD_RagB_dom"/>
</dbReference>
<dbReference type="RefSeq" id="WP_209136952.1">
    <property type="nucleotide sequence ID" value="NZ_JAGHKO010000001.1"/>
</dbReference>
<dbReference type="PROSITE" id="PS51257">
    <property type="entry name" value="PROKAR_LIPOPROTEIN"/>
    <property type="match status" value="1"/>
</dbReference>
<name>A0ABS3YM06_9BACT</name>
<evidence type="ECO:0000256" key="4">
    <source>
        <dbReference type="ARBA" id="ARBA00023136"/>
    </source>
</evidence>